<sequence>MSIVSWNCRGLGNLATVQGVVDIVKELRPSIIFLMETKISYSRAKETLRMQGFYNSEGMDNEGSSGGIIMGWNDDIEVVIKEKHQNYVDCQVRSREGELPWRLTGYYAYSDTRRRREAWDMLRRLAEHNTMPWIVIGDFNDILYESEKKGNVPQPPWRLKGFT</sequence>
<evidence type="ECO:0000313" key="3">
    <source>
        <dbReference type="Proteomes" id="UP001152523"/>
    </source>
</evidence>
<dbReference type="PANTHER" id="PTHR35218:SF9">
    <property type="entry name" value="ENDONUCLEASE_EXONUCLEASE_PHOSPHATASE DOMAIN-CONTAINING PROTEIN"/>
    <property type="match status" value="1"/>
</dbReference>
<dbReference type="PANTHER" id="PTHR35218">
    <property type="entry name" value="RNASE H DOMAIN-CONTAINING PROTEIN"/>
    <property type="match status" value="1"/>
</dbReference>
<comment type="caution">
    <text evidence="2">The sequence shown here is derived from an EMBL/GenBank/DDBJ whole genome shotgun (WGS) entry which is preliminary data.</text>
</comment>
<feature type="domain" description="Endonuclease/exonuclease/phosphatase" evidence="1">
    <location>
        <begin position="4"/>
        <end position="142"/>
    </location>
</feature>
<dbReference type="EMBL" id="CAMAPF010000058">
    <property type="protein sequence ID" value="CAH9087491.1"/>
    <property type="molecule type" value="Genomic_DNA"/>
</dbReference>
<reference evidence="2" key="1">
    <citation type="submission" date="2022-07" db="EMBL/GenBank/DDBJ databases">
        <authorList>
            <person name="Macas J."/>
            <person name="Novak P."/>
            <person name="Neumann P."/>
        </authorList>
    </citation>
    <scope>NUCLEOTIDE SEQUENCE</scope>
</reference>
<dbReference type="InterPro" id="IPR036691">
    <property type="entry name" value="Endo/exonu/phosph_ase_sf"/>
</dbReference>
<dbReference type="GO" id="GO:0003824">
    <property type="term" value="F:catalytic activity"/>
    <property type="evidence" value="ECO:0007669"/>
    <property type="project" value="InterPro"/>
</dbReference>
<gene>
    <name evidence="2" type="ORF">CEPIT_LOCUS10172</name>
</gene>
<keyword evidence="3" id="KW-1185">Reference proteome</keyword>
<dbReference type="AlphaFoldDB" id="A0AAV0D357"/>
<feature type="non-terminal residue" evidence="2">
    <location>
        <position position="163"/>
    </location>
</feature>
<protein>
    <recommendedName>
        <fullName evidence="1">Endonuclease/exonuclease/phosphatase domain-containing protein</fullName>
    </recommendedName>
</protein>
<evidence type="ECO:0000313" key="2">
    <source>
        <dbReference type="EMBL" id="CAH9087491.1"/>
    </source>
</evidence>
<dbReference type="Pfam" id="PF03372">
    <property type="entry name" value="Exo_endo_phos"/>
    <property type="match status" value="1"/>
</dbReference>
<dbReference type="Gene3D" id="3.60.10.10">
    <property type="entry name" value="Endonuclease/exonuclease/phosphatase"/>
    <property type="match status" value="1"/>
</dbReference>
<name>A0AAV0D357_9ASTE</name>
<proteinExistence type="predicted"/>
<evidence type="ECO:0000259" key="1">
    <source>
        <dbReference type="Pfam" id="PF03372"/>
    </source>
</evidence>
<dbReference type="Proteomes" id="UP001152523">
    <property type="component" value="Unassembled WGS sequence"/>
</dbReference>
<organism evidence="2 3">
    <name type="scientific">Cuscuta epithymum</name>
    <dbReference type="NCBI Taxonomy" id="186058"/>
    <lineage>
        <taxon>Eukaryota</taxon>
        <taxon>Viridiplantae</taxon>
        <taxon>Streptophyta</taxon>
        <taxon>Embryophyta</taxon>
        <taxon>Tracheophyta</taxon>
        <taxon>Spermatophyta</taxon>
        <taxon>Magnoliopsida</taxon>
        <taxon>eudicotyledons</taxon>
        <taxon>Gunneridae</taxon>
        <taxon>Pentapetalae</taxon>
        <taxon>asterids</taxon>
        <taxon>lamiids</taxon>
        <taxon>Solanales</taxon>
        <taxon>Convolvulaceae</taxon>
        <taxon>Cuscuteae</taxon>
        <taxon>Cuscuta</taxon>
        <taxon>Cuscuta subgen. Cuscuta</taxon>
    </lineage>
</organism>
<accession>A0AAV0D357</accession>
<dbReference type="SUPFAM" id="SSF56219">
    <property type="entry name" value="DNase I-like"/>
    <property type="match status" value="1"/>
</dbReference>
<dbReference type="InterPro" id="IPR005135">
    <property type="entry name" value="Endo/exonuclease/phosphatase"/>
</dbReference>